<comment type="caution">
    <text evidence="2">The sequence shown here is derived from an EMBL/GenBank/DDBJ whole genome shotgun (WGS) entry which is preliminary data.</text>
</comment>
<keyword evidence="4" id="KW-1185">Reference proteome</keyword>
<evidence type="ECO:0000313" key="3">
    <source>
        <dbReference type="EMBL" id="KAG0471006.1"/>
    </source>
</evidence>
<evidence type="ECO:0000313" key="5">
    <source>
        <dbReference type="Proteomes" id="UP000639772"/>
    </source>
</evidence>
<proteinExistence type="predicted"/>
<dbReference type="Proteomes" id="UP000639772">
    <property type="component" value="Unassembled WGS sequence"/>
</dbReference>
<feature type="compositionally biased region" description="Basic and acidic residues" evidence="1">
    <location>
        <begin position="137"/>
        <end position="148"/>
    </location>
</feature>
<evidence type="ECO:0000256" key="1">
    <source>
        <dbReference type="SAM" id="MobiDB-lite"/>
    </source>
</evidence>
<evidence type="ECO:0000313" key="4">
    <source>
        <dbReference type="Proteomes" id="UP000636800"/>
    </source>
</evidence>
<dbReference type="Proteomes" id="UP000636800">
    <property type="component" value="Unassembled WGS sequence"/>
</dbReference>
<organism evidence="2 4">
    <name type="scientific">Vanilla planifolia</name>
    <name type="common">Vanilla</name>
    <dbReference type="NCBI Taxonomy" id="51239"/>
    <lineage>
        <taxon>Eukaryota</taxon>
        <taxon>Viridiplantae</taxon>
        <taxon>Streptophyta</taxon>
        <taxon>Embryophyta</taxon>
        <taxon>Tracheophyta</taxon>
        <taxon>Spermatophyta</taxon>
        <taxon>Magnoliopsida</taxon>
        <taxon>Liliopsida</taxon>
        <taxon>Asparagales</taxon>
        <taxon>Orchidaceae</taxon>
        <taxon>Vanilloideae</taxon>
        <taxon>Vanilleae</taxon>
        <taxon>Vanilla</taxon>
    </lineage>
</organism>
<dbReference type="EMBL" id="JADCNL010000008">
    <property type="protein sequence ID" value="KAG0469479.1"/>
    <property type="molecule type" value="Genomic_DNA"/>
</dbReference>
<dbReference type="AlphaFoldDB" id="A0A835UN83"/>
<sequence length="148" mass="16576">MADVNFSAASDETTTGYLQDAVAEWSERCKRRRTVSSWGFESPTTTATDDVKELVQVNSGVVNYVVWLMNEEEQRSNCLPFVELMRYDMLQDFWDWNCADDGDGDLDSLLQGSSIGSEENENALGFFESMMQSGTGDEGKERGHASRS</sequence>
<feature type="region of interest" description="Disordered" evidence="1">
    <location>
        <begin position="128"/>
        <end position="148"/>
    </location>
</feature>
<protein>
    <submittedName>
        <fullName evidence="2">Uncharacterized protein</fullName>
    </submittedName>
</protein>
<accession>A0A835UN83</accession>
<gene>
    <name evidence="3" type="ORF">HPP92_015552</name>
    <name evidence="2" type="ORF">HPP92_016179</name>
</gene>
<reference evidence="4 5" key="1">
    <citation type="journal article" date="2020" name="Nat. Food">
        <title>A phased Vanilla planifolia genome enables genetic improvement of flavour and production.</title>
        <authorList>
            <person name="Hasing T."/>
            <person name="Tang H."/>
            <person name="Brym M."/>
            <person name="Khazi F."/>
            <person name="Huang T."/>
            <person name="Chambers A.H."/>
        </authorList>
    </citation>
    <scope>NUCLEOTIDE SEQUENCE [LARGE SCALE GENOMIC DNA]</scope>
    <source>
        <tissue evidence="2">Leaf</tissue>
    </source>
</reference>
<name>A0A835UN83_VANPL</name>
<dbReference type="EMBL" id="JADCNM010000008">
    <property type="protein sequence ID" value="KAG0471006.1"/>
    <property type="molecule type" value="Genomic_DNA"/>
</dbReference>
<evidence type="ECO:0000313" key="2">
    <source>
        <dbReference type="EMBL" id="KAG0469479.1"/>
    </source>
</evidence>